<dbReference type="Pfam" id="PF02458">
    <property type="entry name" value="Transferase"/>
    <property type="match status" value="2"/>
</dbReference>
<evidence type="ECO:0000313" key="2">
    <source>
        <dbReference type="Proteomes" id="UP000693738"/>
    </source>
</evidence>
<dbReference type="AlphaFoldDB" id="A0A8J2NDP2"/>
<dbReference type="PANTHER" id="PTHR46191">
    <property type="match status" value="1"/>
</dbReference>
<comment type="caution">
    <text evidence="1">The sequence shown here is derived from an EMBL/GenBank/DDBJ whole genome shotgun (WGS) entry which is preliminary data.</text>
</comment>
<sequence>MSKRNLLLCFDAFGTLIRPVQPVAQQYAQVARQCGLTDFSDEELQSTLISTIKQESKKNPNFGKETGLGATKWWTNVIHNTFTPLIPKGQSLPQDLAPKLLHRFASREGYETEEGLIEALKGLKSKSSRHYDQLVVGVVTNSDDRIPSILSSLGLDVSPLRYGTDSDPSKIKSSTFDIDFHCMSYDVGVEKPDKQIFNAAEFMLAQIISARNGQSLDEAKSEAEKWQKVYVGDDYSKDVVGSANAGWNPVLLDPKDECDSVTDLKRWRSDSIDKFLDPQLDFNTPAMSISISIIESKRLTTKCEEKAIPLSLLDSTTANFSDASAIWLYEKPTRQDLDLAHHLRESLAITLESYPQLCGHLKAIESTDGTVPPEAAHFPPHARRFRRLYAHYGTGNDPGVEFVHARSSATLQSLYPGDRVSKHPAWLCDSAVFKQFMPSVPTPRLLSHAIKNENDRLYPLLAIQITELACGGFVLALKETHPLADTTAVMSLLKDWASVSQSMLSGNPIPRSMSVFDPSLIDDHSAGDINAEQPDKKLIQQAMSLPMHRYDWWAPGPKPSWAPPVPEAFNTPNLEPAGPAMPWEEWDVTAPVSNCVIHLSKEQVLSLWKKANEASSEKLSQHDAIIAHIWSCIARARGLENDTKPIHCNLVYGVRSSFGLDEKFLGSPAVMMNIKHPASKVCNPSNSTELATRVRNTLTTISEPTNMAAHLYSIAFERSPQRIWQAFLGQRHILVTTWARANVYGVDFGFGSTCSYIESVVPDMDGNIAVKEAPGPSAKYWTDNGVDISVHIRTEHMKRLMDDPLLFPTVKLTERHKG</sequence>
<dbReference type="Proteomes" id="UP000693738">
    <property type="component" value="Unassembled WGS sequence"/>
</dbReference>
<dbReference type="InterPro" id="IPR051828">
    <property type="entry name" value="HAD-like_hydrolase_domain"/>
</dbReference>
<dbReference type="EMBL" id="CAJSTJ010000044">
    <property type="protein sequence ID" value="CAG7555309.1"/>
    <property type="molecule type" value="Genomic_DNA"/>
</dbReference>
<evidence type="ECO:0008006" key="3">
    <source>
        <dbReference type="Google" id="ProtNLM"/>
    </source>
</evidence>
<name>A0A8J2NDP2_FUSEQ</name>
<proteinExistence type="predicted"/>
<evidence type="ECO:0000313" key="1">
    <source>
        <dbReference type="EMBL" id="CAG7555309.1"/>
    </source>
</evidence>
<dbReference type="GO" id="GO:0005634">
    <property type="term" value="C:nucleus"/>
    <property type="evidence" value="ECO:0007669"/>
    <property type="project" value="TreeGrafter"/>
</dbReference>
<reference evidence="1" key="1">
    <citation type="submission" date="2021-05" db="EMBL/GenBank/DDBJ databases">
        <authorList>
            <person name="Khan N."/>
        </authorList>
    </citation>
    <scope>NUCLEOTIDE SEQUENCE</scope>
</reference>
<organism evidence="1 2">
    <name type="scientific">Fusarium equiseti</name>
    <name type="common">Fusarium scirpi</name>
    <dbReference type="NCBI Taxonomy" id="61235"/>
    <lineage>
        <taxon>Eukaryota</taxon>
        <taxon>Fungi</taxon>
        <taxon>Dikarya</taxon>
        <taxon>Ascomycota</taxon>
        <taxon>Pezizomycotina</taxon>
        <taxon>Sordariomycetes</taxon>
        <taxon>Hypocreomycetidae</taxon>
        <taxon>Hypocreales</taxon>
        <taxon>Nectriaceae</taxon>
        <taxon>Fusarium</taxon>
        <taxon>Fusarium incarnatum-equiseti species complex</taxon>
    </lineage>
</organism>
<gene>
    <name evidence="1" type="ORF">FEQUK3_LOCUS976</name>
</gene>
<accession>A0A8J2NDP2</accession>
<protein>
    <recommendedName>
        <fullName evidence="3">Transferase family protein</fullName>
    </recommendedName>
</protein>
<dbReference type="PANTHER" id="PTHR46191:SF2">
    <property type="entry name" value="HALOACID DEHALOGENASE-LIKE HYDROLASE DOMAIN-CONTAINING PROTEIN 3"/>
    <property type="match status" value="1"/>
</dbReference>